<organism evidence="4 5">
    <name type="scientific">Folsomia candida</name>
    <name type="common">Springtail</name>
    <dbReference type="NCBI Taxonomy" id="158441"/>
    <lineage>
        <taxon>Eukaryota</taxon>
        <taxon>Metazoa</taxon>
        <taxon>Ecdysozoa</taxon>
        <taxon>Arthropoda</taxon>
        <taxon>Hexapoda</taxon>
        <taxon>Collembola</taxon>
        <taxon>Entomobryomorpha</taxon>
        <taxon>Isotomoidea</taxon>
        <taxon>Isotomidae</taxon>
        <taxon>Proisotominae</taxon>
        <taxon>Folsomia</taxon>
    </lineage>
</organism>
<feature type="compositionally biased region" description="Basic and acidic residues" evidence="2">
    <location>
        <begin position="443"/>
        <end position="467"/>
    </location>
</feature>
<feature type="region of interest" description="Disordered" evidence="2">
    <location>
        <begin position="434"/>
        <end position="473"/>
    </location>
</feature>
<feature type="compositionally biased region" description="Polar residues" evidence="2">
    <location>
        <begin position="701"/>
        <end position="712"/>
    </location>
</feature>
<comment type="similarity">
    <text evidence="1">Belongs to the GPATCH1 family.</text>
</comment>
<feature type="compositionally biased region" description="Basic and acidic residues" evidence="2">
    <location>
        <begin position="177"/>
        <end position="200"/>
    </location>
</feature>
<dbReference type="Pfam" id="PF26093">
    <property type="entry name" value="HTH_TGH"/>
    <property type="match status" value="1"/>
</dbReference>
<gene>
    <name evidence="4" type="ORF">Fcan01_18488</name>
</gene>
<feature type="compositionally biased region" description="Polar residues" evidence="2">
    <location>
        <begin position="1029"/>
        <end position="1051"/>
    </location>
</feature>
<comment type="caution">
    <text evidence="4">The sequence shown here is derived from an EMBL/GenBank/DDBJ whole genome shotgun (WGS) entry which is preliminary data.</text>
</comment>
<feature type="compositionally biased region" description="Low complexity" evidence="2">
    <location>
        <begin position="903"/>
        <end position="927"/>
    </location>
</feature>
<dbReference type="Proteomes" id="UP000198287">
    <property type="component" value="Unassembled WGS sequence"/>
</dbReference>
<sequence>MANLDDDDNFVAFGTALEPIEEEEVARKKPITVADQIATDENGRRRFHGAFTGGFSAGYYNTVGSKEGWTPSTFKSSRSERFSKSGQNVTDFMDDEDMGAFGIAPQVLRPTDEFSISETQASSRKRTKPKQSDGSIPGMPVLHQIIEPAKETVGIKILVKMGWRPGQGVGPRVLRKKDKESKQSRKTMDKKDDEIDKPTIVDDDMDIEKLSNQKVYGCQLPAELSAKKNDDEESSDEDIDADVLYAPEDVESPLCNPKENSFGLGYKGLERMTGPTGHIDLFGKQLKFRDVPGGSGDKKTGNKTNVTGEAFGIGAFEEPDEDVYTREDMSSYDFELETMEERKHRKAKEAIEKLTKKRQKDSCIDGFHFAKSATTKKTFFPPPTLPHDFQPIHKQRKSRFEKPVETPSDQSTSSFIKKGLGRHALSVQERQVLLGETPQPRSSNHDEQLDPTKKSQNDVNEANKKDETESEIQEQVERIKKFVQVLQAHSTPASTTGNTGGETTVSKPVFQPFMKNPEKQERYEKYLTLVAAGFQDNLKDLQSTTMTEWEREREKQEFEKARDIYKPLSGVMSSRFVSAKSHDISHLVLEKETVIEKDPKEDPKVAAKLNLFGKLTHSVVEWHPDKVLCKRFNMKDPYPDSKFVGLRGVSLAKMNSVKTNISAQTPIVSDEKEVTSTPAQKKSLFDNLDFTKPPPNWLSAVETQSENTGDTSESVKAKSLEFQSSIEEKENLVPVKAPPDLFKQIFADSSESEGDEDEDDIEPAQTTTNPVNNEDKRTPLGHKTRTLDDNDKDLKTITKLTETGQSGDRKILYEKRYSNRGEQNSSSCQNRGDEVTKSRSKGIFDNLDLTRLSHMHNDDKSGDEQREKYNQIKKEKETKAEAAAEEEDQDLIYGPKAPNKPVSNFNSTATTNSTRPHSSSTTLTSQLSSFKKVPFEHVYNPSGSAGKGLQDEETVWVEKEVVASRSHSKSKKHSSKSSKKSKDKKAKSKEKHKKKNKKHKSKKSKHKSSNGRLDSSSSDEESDDSSSSIEMHSSLNQKTLLAQLKQITHPS</sequence>
<feature type="compositionally biased region" description="Basic residues" evidence="2">
    <location>
        <begin position="966"/>
        <end position="1009"/>
    </location>
</feature>
<dbReference type="Pfam" id="PF07713">
    <property type="entry name" value="DUF1604"/>
    <property type="match status" value="1"/>
</dbReference>
<protein>
    <submittedName>
        <fullName evidence="4">G patch domain-containing protein 1</fullName>
    </submittedName>
</protein>
<dbReference type="PANTHER" id="PTHR13384:SF19">
    <property type="entry name" value="G PATCH DOMAIN-CONTAINING PROTEIN 1"/>
    <property type="match status" value="1"/>
</dbReference>
<dbReference type="PROSITE" id="PS50174">
    <property type="entry name" value="G_PATCH"/>
    <property type="match status" value="1"/>
</dbReference>
<feature type="region of interest" description="Disordered" evidence="2">
    <location>
        <begin position="375"/>
        <end position="422"/>
    </location>
</feature>
<dbReference type="GO" id="GO:0005634">
    <property type="term" value="C:nucleus"/>
    <property type="evidence" value="ECO:0007669"/>
    <property type="project" value="TreeGrafter"/>
</dbReference>
<name>A0A226DNL1_FOLCA</name>
<reference evidence="4 5" key="1">
    <citation type="submission" date="2015-12" db="EMBL/GenBank/DDBJ databases">
        <title>The genome of Folsomia candida.</title>
        <authorList>
            <person name="Faddeeva A."/>
            <person name="Derks M.F."/>
            <person name="Anvar Y."/>
            <person name="Smit S."/>
            <person name="Van Straalen N."/>
            <person name="Roelofs D."/>
        </authorList>
    </citation>
    <scope>NUCLEOTIDE SEQUENCE [LARGE SCALE GENOMIC DNA]</scope>
    <source>
        <strain evidence="4 5">VU population</strain>
        <tissue evidence="4">Whole body</tissue>
    </source>
</reference>
<feature type="region of interest" description="Disordered" evidence="2">
    <location>
        <begin position="960"/>
        <end position="1051"/>
    </location>
</feature>
<feature type="region of interest" description="Disordered" evidence="2">
    <location>
        <begin position="695"/>
        <end position="716"/>
    </location>
</feature>
<feature type="domain" description="G-patch" evidence="3">
    <location>
        <begin position="150"/>
        <end position="170"/>
    </location>
</feature>
<evidence type="ECO:0000259" key="3">
    <source>
        <dbReference type="PROSITE" id="PS50174"/>
    </source>
</evidence>
<feature type="compositionally biased region" description="Acidic residues" evidence="2">
    <location>
        <begin position="750"/>
        <end position="762"/>
    </location>
</feature>
<feature type="compositionally biased region" description="Basic and acidic residues" evidence="2">
    <location>
        <begin position="855"/>
        <end position="882"/>
    </location>
</feature>
<dbReference type="Pfam" id="PF01585">
    <property type="entry name" value="G-patch"/>
    <property type="match status" value="1"/>
</dbReference>
<dbReference type="STRING" id="158441.A0A226DNL1"/>
<feature type="region of interest" description="Disordered" evidence="2">
    <location>
        <begin position="168"/>
        <end position="200"/>
    </location>
</feature>
<dbReference type="InterPro" id="IPR000467">
    <property type="entry name" value="G_patch_dom"/>
</dbReference>
<evidence type="ECO:0000313" key="5">
    <source>
        <dbReference type="Proteomes" id="UP000198287"/>
    </source>
</evidence>
<dbReference type="GO" id="GO:0006397">
    <property type="term" value="P:mRNA processing"/>
    <property type="evidence" value="ECO:0007669"/>
    <property type="project" value="InterPro"/>
</dbReference>
<feature type="region of interest" description="Disordered" evidence="2">
    <location>
        <begin position="749"/>
        <end position="927"/>
    </location>
</feature>
<evidence type="ECO:0000313" key="4">
    <source>
        <dbReference type="EMBL" id="OXA47122.1"/>
    </source>
</evidence>
<accession>A0A226DNL1</accession>
<dbReference type="OrthoDB" id="20507at2759"/>
<dbReference type="PANTHER" id="PTHR13384">
    <property type="entry name" value="G PATCH DOMAIN-CONTAINING PROTEIN 1"/>
    <property type="match status" value="1"/>
</dbReference>
<dbReference type="GO" id="GO:0003723">
    <property type="term" value="F:RNA binding"/>
    <property type="evidence" value="ECO:0007669"/>
    <property type="project" value="TreeGrafter"/>
</dbReference>
<dbReference type="InterPro" id="IPR011666">
    <property type="entry name" value="DUF1604"/>
</dbReference>
<dbReference type="OMA" id="DQQKPDT"/>
<evidence type="ECO:0000256" key="1">
    <source>
        <dbReference type="ARBA" id="ARBA00008600"/>
    </source>
</evidence>
<dbReference type="EMBL" id="LNIX01000014">
    <property type="protein sequence ID" value="OXA47122.1"/>
    <property type="molecule type" value="Genomic_DNA"/>
</dbReference>
<dbReference type="AlphaFoldDB" id="A0A226DNL1"/>
<feature type="compositionally biased region" description="Polar residues" evidence="2">
    <location>
        <begin position="489"/>
        <end position="506"/>
    </location>
</feature>
<feature type="compositionally biased region" description="Basic and acidic residues" evidence="2">
    <location>
        <begin position="785"/>
        <end position="796"/>
    </location>
</feature>
<evidence type="ECO:0000256" key="2">
    <source>
        <dbReference type="SAM" id="MobiDB-lite"/>
    </source>
</evidence>
<proteinExistence type="inferred from homology"/>
<feature type="compositionally biased region" description="Basic and acidic residues" evidence="2">
    <location>
        <begin position="807"/>
        <end position="819"/>
    </location>
</feature>
<keyword evidence="5" id="KW-1185">Reference proteome</keyword>
<feature type="region of interest" description="Disordered" evidence="2">
    <location>
        <begin position="109"/>
        <end position="139"/>
    </location>
</feature>
<feature type="region of interest" description="Disordered" evidence="2">
    <location>
        <begin position="489"/>
        <end position="508"/>
    </location>
</feature>
<feature type="compositionally biased region" description="Polar residues" evidence="2">
    <location>
        <begin position="820"/>
        <end position="830"/>
    </location>
</feature>